<keyword evidence="2" id="KW-0378">Hydrolase</keyword>
<feature type="domain" description="Rhamnogalacturonase A/B/Epimerase-like pectate lyase" evidence="1">
    <location>
        <begin position="56"/>
        <end position="77"/>
    </location>
</feature>
<sequence>MTTAFSSSQSVAALDMSCSTALGAGTAAASDPFWMESISHQGISAFNSDPSTYKVFRNVKDYGAKGDGLTDDIAAIKCVPVALSLSFF</sequence>
<dbReference type="InterPro" id="IPR012334">
    <property type="entry name" value="Pectin_lyas_fold"/>
</dbReference>
<dbReference type="AlphaFoldDB" id="A0A167SR75"/>
<dbReference type="Proteomes" id="UP000076532">
    <property type="component" value="Unassembled WGS sequence"/>
</dbReference>
<dbReference type="EMBL" id="KV418897">
    <property type="protein sequence ID" value="KZP02162.1"/>
    <property type="molecule type" value="Genomic_DNA"/>
</dbReference>
<keyword evidence="3" id="KW-1185">Reference proteome</keyword>
<dbReference type="GO" id="GO:0016787">
    <property type="term" value="F:hydrolase activity"/>
    <property type="evidence" value="ECO:0007669"/>
    <property type="project" value="UniProtKB-KW"/>
</dbReference>
<evidence type="ECO:0000313" key="2">
    <source>
        <dbReference type="EMBL" id="KZP02162.1"/>
    </source>
</evidence>
<gene>
    <name evidence="2" type="ORF">FIBSPDRAFT_771103</name>
</gene>
<evidence type="ECO:0000259" key="1">
    <source>
        <dbReference type="Pfam" id="PF12708"/>
    </source>
</evidence>
<name>A0A167SR75_9AGAM</name>
<dbReference type="InterPro" id="IPR011050">
    <property type="entry name" value="Pectin_lyase_fold/virulence"/>
</dbReference>
<dbReference type="InterPro" id="IPR024535">
    <property type="entry name" value="RHGA/B-epi-like_pectate_lyase"/>
</dbReference>
<evidence type="ECO:0000313" key="3">
    <source>
        <dbReference type="Proteomes" id="UP000076532"/>
    </source>
</evidence>
<dbReference type="STRING" id="436010.A0A167SR75"/>
<organism evidence="2 3">
    <name type="scientific">Athelia psychrophila</name>
    <dbReference type="NCBI Taxonomy" id="1759441"/>
    <lineage>
        <taxon>Eukaryota</taxon>
        <taxon>Fungi</taxon>
        <taxon>Dikarya</taxon>
        <taxon>Basidiomycota</taxon>
        <taxon>Agaricomycotina</taxon>
        <taxon>Agaricomycetes</taxon>
        <taxon>Agaricomycetidae</taxon>
        <taxon>Atheliales</taxon>
        <taxon>Atheliaceae</taxon>
        <taxon>Athelia</taxon>
    </lineage>
</organism>
<proteinExistence type="predicted"/>
<protein>
    <submittedName>
        <fullName evidence="2">Glycoside hydrolase family 55 protein</fullName>
    </submittedName>
</protein>
<dbReference type="Pfam" id="PF12708">
    <property type="entry name" value="Pect-lyase_RHGA_epim"/>
    <property type="match status" value="1"/>
</dbReference>
<dbReference type="OrthoDB" id="1046782at2759"/>
<dbReference type="SUPFAM" id="SSF51126">
    <property type="entry name" value="Pectin lyase-like"/>
    <property type="match status" value="1"/>
</dbReference>
<dbReference type="Gene3D" id="2.160.20.10">
    <property type="entry name" value="Single-stranded right-handed beta-helix, Pectin lyase-like"/>
    <property type="match status" value="1"/>
</dbReference>
<accession>A0A167SR75</accession>
<reference evidence="2 3" key="1">
    <citation type="journal article" date="2016" name="Mol. Biol. Evol.">
        <title>Comparative Genomics of Early-Diverging Mushroom-Forming Fungi Provides Insights into the Origins of Lignocellulose Decay Capabilities.</title>
        <authorList>
            <person name="Nagy L.G."/>
            <person name="Riley R."/>
            <person name="Tritt A."/>
            <person name="Adam C."/>
            <person name="Daum C."/>
            <person name="Floudas D."/>
            <person name="Sun H."/>
            <person name="Yadav J.S."/>
            <person name="Pangilinan J."/>
            <person name="Larsson K.H."/>
            <person name="Matsuura K."/>
            <person name="Barry K."/>
            <person name="Labutti K."/>
            <person name="Kuo R."/>
            <person name="Ohm R.A."/>
            <person name="Bhattacharya S.S."/>
            <person name="Shirouzu T."/>
            <person name="Yoshinaga Y."/>
            <person name="Martin F.M."/>
            <person name="Grigoriev I.V."/>
            <person name="Hibbett D.S."/>
        </authorList>
    </citation>
    <scope>NUCLEOTIDE SEQUENCE [LARGE SCALE GENOMIC DNA]</scope>
    <source>
        <strain evidence="2 3">CBS 109695</strain>
    </source>
</reference>